<evidence type="ECO:0000313" key="4">
    <source>
        <dbReference type="Proteomes" id="UP001432027"/>
    </source>
</evidence>
<feature type="disulfide bond" evidence="1">
    <location>
        <begin position="22"/>
        <end position="31"/>
    </location>
</feature>
<accession>A0AAV5UQX2</accession>
<gene>
    <name evidence="3" type="ORF">PENTCL1PPCAC_30349</name>
</gene>
<keyword evidence="1" id="KW-0245">EGF-like domain</keyword>
<dbReference type="SUPFAM" id="SSF57196">
    <property type="entry name" value="EGF/Laminin"/>
    <property type="match status" value="1"/>
</dbReference>
<proteinExistence type="predicted"/>
<dbReference type="PROSITE" id="PS00022">
    <property type="entry name" value="EGF_1"/>
    <property type="match status" value="1"/>
</dbReference>
<reference evidence="3" key="1">
    <citation type="submission" date="2023-10" db="EMBL/GenBank/DDBJ databases">
        <title>Genome assembly of Pristionchus species.</title>
        <authorList>
            <person name="Yoshida K."/>
            <person name="Sommer R.J."/>
        </authorList>
    </citation>
    <scope>NUCLEOTIDE SEQUENCE</scope>
    <source>
        <strain evidence="3">RS0144</strain>
    </source>
</reference>
<feature type="non-terminal residue" evidence="3">
    <location>
        <position position="145"/>
    </location>
</feature>
<feature type="domain" description="EGF-like" evidence="2">
    <location>
        <begin position="1"/>
        <end position="32"/>
    </location>
</feature>
<name>A0AAV5UQX2_9BILA</name>
<keyword evidence="4" id="KW-1185">Reference proteome</keyword>
<evidence type="ECO:0000256" key="1">
    <source>
        <dbReference type="PROSITE-ProRule" id="PRU00076"/>
    </source>
</evidence>
<dbReference type="Proteomes" id="UP001432027">
    <property type="component" value="Unassembled WGS sequence"/>
</dbReference>
<comment type="caution">
    <text evidence="3">The sequence shown here is derived from an EMBL/GenBank/DDBJ whole genome shotgun (WGS) entry which is preliminary data.</text>
</comment>
<sequence>RCSYADPGATCSDDVSLPMCTCGAGYTGPTCGMQKLLEVRIRTFLDDEISFQIIRIAQTSPAALIDVLPLLYAFLTEEQKKALSWSLDEVIDSIDYEMMGVDDASAFTQVFDDQLGNCYTFNYANKTNPVEGVYNTRFTGQSRGV</sequence>
<organism evidence="3 4">
    <name type="scientific">Pristionchus entomophagus</name>
    <dbReference type="NCBI Taxonomy" id="358040"/>
    <lineage>
        <taxon>Eukaryota</taxon>
        <taxon>Metazoa</taxon>
        <taxon>Ecdysozoa</taxon>
        <taxon>Nematoda</taxon>
        <taxon>Chromadorea</taxon>
        <taxon>Rhabditida</taxon>
        <taxon>Rhabditina</taxon>
        <taxon>Diplogasteromorpha</taxon>
        <taxon>Diplogasteroidea</taxon>
        <taxon>Neodiplogasteridae</taxon>
        <taxon>Pristionchus</taxon>
    </lineage>
</organism>
<dbReference type="AlphaFoldDB" id="A0AAV5UQX2"/>
<evidence type="ECO:0000259" key="2">
    <source>
        <dbReference type="PROSITE" id="PS50026"/>
    </source>
</evidence>
<protein>
    <recommendedName>
        <fullName evidence="2">EGF-like domain-containing protein</fullName>
    </recommendedName>
</protein>
<dbReference type="PROSITE" id="PS50026">
    <property type="entry name" value="EGF_3"/>
    <property type="match status" value="1"/>
</dbReference>
<feature type="non-terminal residue" evidence="3">
    <location>
        <position position="1"/>
    </location>
</feature>
<evidence type="ECO:0000313" key="3">
    <source>
        <dbReference type="EMBL" id="GMT08175.1"/>
    </source>
</evidence>
<dbReference type="PROSITE" id="PS01186">
    <property type="entry name" value="EGF_2"/>
    <property type="match status" value="1"/>
</dbReference>
<dbReference type="EMBL" id="BTSX01000025">
    <property type="protein sequence ID" value="GMT08175.1"/>
    <property type="molecule type" value="Genomic_DNA"/>
</dbReference>
<dbReference type="Gene3D" id="2.60.470.10">
    <property type="entry name" value="Acid-sensing ion channels like domains"/>
    <property type="match status" value="1"/>
</dbReference>
<dbReference type="InterPro" id="IPR000742">
    <property type="entry name" value="EGF"/>
</dbReference>
<keyword evidence="1" id="KW-1015">Disulfide bond</keyword>
<comment type="caution">
    <text evidence="1">Lacks conserved residue(s) required for the propagation of feature annotation.</text>
</comment>